<keyword evidence="4" id="KW-1185">Reference proteome</keyword>
<dbReference type="SUPFAM" id="SSF140683">
    <property type="entry name" value="SP0561-like"/>
    <property type="match status" value="1"/>
</dbReference>
<dbReference type="OrthoDB" id="5397989at2"/>
<dbReference type="InterPro" id="IPR015077">
    <property type="entry name" value="DUF1858"/>
</dbReference>
<evidence type="ECO:0000313" key="3">
    <source>
        <dbReference type="EMBL" id="CUU43596.1"/>
    </source>
</evidence>
<accession>A0A0H5BDA7</accession>
<gene>
    <name evidence="2" type="ORF">BV133_1491</name>
    <name evidence="3" type="ORF">BVIRIDIS_26200</name>
</gene>
<dbReference type="EMBL" id="LN907867">
    <property type="protein sequence ID" value="CUU43596.1"/>
    <property type="molecule type" value="Genomic_DNA"/>
</dbReference>
<dbReference type="InterPro" id="IPR023883">
    <property type="entry name" value="CHP03980_redox-disulphide"/>
</dbReference>
<dbReference type="InterPro" id="IPR038062">
    <property type="entry name" value="ScdA-like_N_sf"/>
</dbReference>
<evidence type="ECO:0000313" key="4">
    <source>
        <dbReference type="Proteomes" id="UP000065734"/>
    </source>
</evidence>
<name>A0A0H5BDA7_BLAVI</name>
<dbReference type="KEGG" id="bvr:BVIR_3176"/>
<dbReference type="NCBIfam" id="TIGR03980">
    <property type="entry name" value="prismane_assoc"/>
    <property type="match status" value="1"/>
</dbReference>
<dbReference type="STRING" id="1079.BVIR_3176"/>
<dbReference type="Proteomes" id="UP000065734">
    <property type="component" value="Chromosome I"/>
</dbReference>
<dbReference type="AlphaFoldDB" id="A0A0H5BDA7"/>
<reference evidence="3" key="2">
    <citation type="submission" date="2015-11" db="EMBL/GenBank/DDBJ databases">
        <authorList>
            <person name="Zhang Y."/>
            <person name="Guo Z."/>
        </authorList>
    </citation>
    <scope>NUCLEOTIDE SEQUENCE</scope>
    <source>
        <strain evidence="3">1</strain>
    </source>
</reference>
<feature type="domain" description="DUF1858" evidence="1">
    <location>
        <begin position="9"/>
        <end position="55"/>
    </location>
</feature>
<dbReference type="Pfam" id="PF08984">
    <property type="entry name" value="DUF1858"/>
    <property type="match status" value="1"/>
</dbReference>
<dbReference type="Gene3D" id="1.10.3910.10">
    <property type="entry name" value="SP0561-like"/>
    <property type="match status" value="1"/>
</dbReference>
<dbReference type="PANTHER" id="PTHR39341">
    <property type="entry name" value="BSL7085 PROTEIN"/>
    <property type="match status" value="1"/>
</dbReference>
<organism evidence="3 4">
    <name type="scientific">Blastochloris viridis</name>
    <name type="common">Rhodopseudomonas viridis</name>
    <dbReference type="NCBI Taxonomy" id="1079"/>
    <lineage>
        <taxon>Bacteria</taxon>
        <taxon>Pseudomonadati</taxon>
        <taxon>Pseudomonadota</taxon>
        <taxon>Alphaproteobacteria</taxon>
        <taxon>Hyphomicrobiales</taxon>
        <taxon>Blastochloridaceae</taxon>
        <taxon>Blastochloris</taxon>
    </lineage>
</organism>
<reference evidence="4" key="3">
    <citation type="journal article" date="2016" name="Genome Announc.">
        <title>Revised genome sequence of the purple photosynthetic bacterium Blastochloris viridis.</title>
        <authorList>
            <person name="Liu L.N."/>
            <person name="Faulkner M."/>
            <person name="Liu X."/>
            <person name="Huang F."/>
            <person name="Darby A.C."/>
            <person name="Hall N."/>
        </authorList>
    </citation>
    <scope>NUCLEOTIDE SEQUENCE [LARGE SCALE GENOMIC DNA]</scope>
    <source>
        <strain evidence="4">ATCC 19567 / DSM 133 / F</strain>
    </source>
</reference>
<evidence type="ECO:0000259" key="1">
    <source>
        <dbReference type="Pfam" id="PF08984"/>
    </source>
</evidence>
<sequence length="69" mass="7607">MDVQPWHAVAAVMDRAPATIRVFLDHRMHCVGCPIARFHSVEEACREHGLALARILAAFDAAARVDEPS</sequence>
<dbReference type="PANTHER" id="PTHR39341:SF1">
    <property type="entry name" value="DUF1858 DOMAIN-CONTAINING PROTEIN"/>
    <property type="match status" value="1"/>
</dbReference>
<proteinExistence type="predicted"/>
<dbReference type="EMBL" id="AP014854">
    <property type="protein sequence ID" value="BAR99084.1"/>
    <property type="molecule type" value="Genomic_DNA"/>
</dbReference>
<protein>
    <submittedName>
        <fullName evidence="3">Hybrid cluster protein-associated redox disulfide domain protein</fullName>
    </submittedName>
</protein>
<dbReference type="RefSeq" id="WP_055038439.1">
    <property type="nucleotide sequence ID" value="NZ_AP014854.2"/>
</dbReference>
<reference evidence="2" key="1">
    <citation type="journal article" date="2015" name="Genome Announc.">
        <title>Complete Genome Sequence of the Bacteriochlorophyll b-Producing Photosynthetic Bacterium Blastochloris viridis.</title>
        <authorList>
            <person name="Tsukatani Y."/>
            <person name="Hirose Y."/>
            <person name="Harada J."/>
            <person name="Misawa N."/>
            <person name="Mori K."/>
            <person name="Inoue K."/>
            <person name="Tamiaki H."/>
        </authorList>
    </citation>
    <scope>NUCLEOTIDE SEQUENCE [LARGE SCALE GENOMIC DNA]</scope>
    <source>
        <strain evidence="2">DSM 133</strain>
    </source>
</reference>
<evidence type="ECO:0000313" key="2">
    <source>
        <dbReference type="EMBL" id="BAR99084.1"/>
    </source>
</evidence>